<proteinExistence type="predicted"/>
<dbReference type="AlphaFoldDB" id="A0AAE1B4X0"/>
<name>A0AAE1B4X0_9GAST</name>
<gene>
    <name evidence="1" type="ORF">RRG08_020420</name>
</gene>
<dbReference type="EMBL" id="JAWDGP010000544">
    <property type="protein sequence ID" value="KAK3799685.1"/>
    <property type="molecule type" value="Genomic_DNA"/>
</dbReference>
<keyword evidence="2" id="KW-1185">Reference proteome</keyword>
<reference evidence="1" key="1">
    <citation type="journal article" date="2023" name="G3 (Bethesda)">
        <title>A reference genome for the long-term kleptoplast-retaining sea slug Elysia crispata morphotype clarki.</title>
        <authorList>
            <person name="Eastman K.E."/>
            <person name="Pendleton A.L."/>
            <person name="Shaikh M.A."/>
            <person name="Suttiyut T."/>
            <person name="Ogas R."/>
            <person name="Tomko P."/>
            <person name="Gavelis G."/>
            <person name="Widhalm J.R."/>
            <person name="Wisecaver J.H."/>
        </authorList>
    </citation>
    <scope>NUCLEOTIDE SEQUENCE</scope>
    <source>
        <strain evidence="1">ECLA1</strain>
    </source>
</reference>
<evidence type="ECO:0000313" key="1">
    <source>
        <dbReference type="EMBL" id="KAK3799685.1"/>
    </source>
</evidence>
<dbReference type="Proteomes" id="UP001283361">
    <property type="component" value="Unassembled WGS sequence"/>
</dbReference>
<organism evidence="1 2">
    <name type="scientific">Elysia crispata</name>
    <name type="common">lettuce slug</name>
    <dbReference type="NCBI Taxonomy" id="231223"/>
    <lineage>
        <taxon>Eukaryota</taxon>
        <taxon>Metazoa</taxon>
        <taxon>Spiralia</taxon>
        <taxon>Lophotrochozoa</taxon>
        <taxon>Mollusca</taxon>
        <taxon>Gastropoda</taxon>
        <taxon>Heterobranchia</taxon>
        <taxon>Euthyneura</taxon>
        <taxon>Panpulmonata</taxon>
        <taxon>Sacoglossa</taxon>
        <taxon>Placobranchoidea</taxon>
        <taxon>Plakobranchidae</taxon>
        <taxon>Elysia</taxon>
    </lineage>
</organism>
<evidence type="ECO:0000313" key="2">
    <source>
        <dbReference type="Proteomes" id="UP001283361"/>
    </source>
</evidence>
<accession>A0AAE1B4X0</accession>
<sequence length="143" mass="16130">MGLTCSGRWTLGHMSFGDGRGGRGEVGIWVDMGLGFCVTQGGWYMGGYGVRLLCYRGRMDSWVYFSVTEGGWYMGGHGDKVEKKQREDCQAFRAPVLIGDVETGSVQRSYGRCEKWRYRVRKDERDGDLFVFYGLACLQHGNP</sequence>
<comment type="caution">
    <text evidence="1">The sequence shown here is derived from an EMBL/GenBank/DDBJ whole genome shotgun (WGS) entry which is preliminary data.</text>
</comment>
<protein>
    <submittedName>
        <fullName evidence="1">Uncharacterized protein</fullName>
    </submittedName>
</protein>